<reference evidence="5" key="2">
    <citation type="journal article" date="2014" name="ISME J.">
        <title>Microbial stratification in low pH oxic and suboxic macroscopic growths along an acid mine drainage.</title>
        <authorList>
            <person name="Mendez-Garcia C."/>
            <person name="Mesa V."/>
            <person name="Sprenger R.R."/>
            <person name="Richter M."/>
            <person name="Diez M.S."/>
            <person name="Solano J."/>
            <person name="Bargiela R."/>
            <person name="Golyshina O.V."/>
            <person name="Manteca A."/>
            <person name="Ramos J.L."/>
            <person name="Gallego J.R."/>
            <person name="Llorente I."/>
            <person name="Martins Dos Santos V.A."/>
            <person name="Jensen O.N."/>
            <person name="Pelaez A.I."/>
            <person name="Sanchez J."/>
            <person name="Ferrer M."/>
        </authorList>
    </citation>
    <scope>NUCLEOTIDE SEQUENCE</scope>
</reference>
<comment type="similarity">
    <text evidence="1">Belongs to the carbohydrate kinase PfkB family.</text>
</comment>
<organism evidence="5">
    <name type="scientific">mine drainage metagenome</name>
    <dbReference type="NCBI Taxonomy" id="410659"/>
    <lineage>
        <taxon>unclassified sequences</taxon>
        <taxon>metagenomes</taxon>
        <taxon>ecological metagenomes</taxon>
    </lineage>
</organism>
<accession>T0Z748</accession>
<name>T0Z748_9ZZZZ</name>
<dbReference type="Gene3D" id="3.40.1190.20">
    <property type="match status" value="1"/>
</dbReference>
<dbReference type="PANTHER" id="PTHR43320:SF3">
    <property type="entry name" value="CARBOHYDRATE KINASE PFKB DOMAIN-CONTAINING PROTEIN"/>
    <property type="match status" value="1"/>
</dbReference>
<evidence type="ECO:0000259" key="4">
    <source>
        <dbReference type="Pfam" id="PF00294"/>
    </source>
</evidence>
<keyword evidence="3 5" id="KW-0418">Kinase</keyword>
<evidence type="ECO:0000256" key="2">
    <source>
        <dbReference type="ARBA" id="ARBA00022679"/>
    </source>
</evidence>
<dbReference type="InterPro" id="IPR011611">
    <property type="entry name" value="PfkB_dom"/>
</dbReference>
<dbReference type="GO" id="GO:0016301">
    <property type="term" value="F:kinase activity"/>
    <property type="evidence" value="ECO:0007669"/>
    <property type="project" value="UniProtKB-KW"/>
</dbReference>
<evidence type="ECO:0000313" key="5">
    <source>
        <dbReference type="EMBL" id="EQD40843.1"/>
    </source>
</evidence>
<dbReference type="PANTHER" id="PTHR43320">
    <property type="entry name" value="SUGAR KINASE"/>
    <property type="match status" value="1"/>
</dbReference>
<evidence type="ECO:0000256" key="3">
    <source>
        <dbReference type="ARBA" id="ARBA00022777"/>
    </source>
</evidence>
<sequence length="88" mass="8939">MTLGESGAVAVLPDEEILVPALQPPRIKDTTGAGDLFAAGCLWGVTHGLGPEESLRLGAFAAAEVISHLGARPVVNLRTAAAGLLLAR</sequence>
<evidence type="ECO:0000256" key="1">
    <source>
        <dbReference type="ARBA" id="ARBA00010688"/>
    </source>
</evidence>
<proteinExistence type="inferred from homology"/>
<comment type="caution">
    <text evidence="5">The sequence shown here is derived from an EMBL/GenBank/DDBJ whole genome shotgun (WGS) entry which is preliminary data.</text>
</comment>
<dbReference type="SUPFAM" id="SSF53613">
    <property type="entry name" value="Ribokinase-like"/>
    <property type="match status" value="1"/>
</dbReference>
<feature type="domain" description="Carbohydrate kinase PfkB" evidence="4">
    <location>
        <begin position="1"/>
        <end position="73"/>
    </location>
</feature>
<dbReference type="InterPro" id="IPR052700">
    <property type="entry name" value="Carb_kinase_PfkB-like"/>
</dbReference>
<reference evidence="5" key="1">
    <citation type="submission" date="2013-08" db="EMBL/GenBank/DDBJ databases">
        <authorList>
            <person name="Mendez C."/>
            <person name="Richter M."/>
            <person name="Ferrer M."/>
            <person name="Sanchez J."/>
        </authorList>
    </citation>
    <scope>NUCLEOTIDE SEQUENCE</scope>
</reference>
<gene>
    <name evidence="5" type="ORF">B2A_10895</name>
</gene>
<dbReference type="AlphaFoldDB" id="T0Z748"/>
<dbReference type="Pfam" id="PF00294">
    <property type="entry name" value="PfkB"/>
    <property type="match status" value="1"/>
</dbReference>
<dbReference type="EMBL" id="AUZZ01007843">
    <property type="protein sequence ID" value="EQD40843.1"/>
    <property type="molecule type" value="Genomic_DNA"/>
</dbReference>
<protein>
    <submittedName>
        <fullName evidence="5">Carbohydrate/purine kinase domain protein</fullName>
        <ecNumber evidence="5">2.7.-.-</ecNumber>
    </submittedName>
</protein>
<dbReference type="EC" id="2.7.-.-" evidence="5"/>
<dbReference type="InterPro" id="IPR029056">
    <property type="entry name" value="Ribokinase-like"/>
</dbReference>
<keyword evidence="2 5" id="KW-0808">Transferase</keyword>